<reference evidence="2" key="1">
    <citation type="journal article" date="2014" name="Int. J. Syst. Evol. Microbiol.">
        <title>Complete genome sequence of Corynebacterium casei LMG S-19264T (=DSM 44701T), isolated from a smear-ripened cheese.</title>
        <authorList>
            <consortium name="US DOE Joint Genome Institute (JGI-PGF)"/>
            <person name="Walter F."/>
            <person name="Albersmeier A."/>
            <person name="Kalinowski J."/>
            <person name="Ruckert C."/>
        </authorList>
    </citation>
    <scope>NUCLEOTIDE SEQUENCE</scope>
    <source>
        <strain evidence="2">CGMCC 1.12919</strain>
    </source>
</reference>
<dbReference type="Proteomes" id="UP000637002">
    <property type="component" value="Unassembled WGS sequence"/>
</dbReference>
<dbReference type="AlphaFoldDB" id="A0A916UNK8"/>
<accession>A0A916UNK8</accession>
<comment type="caution">
    <text evidence="2">The sequence shown here is derived from an EMBL/GenBank/DDBJ whole genome shotgun (WGS) entry which is preliminary data.</text>
</comment>
<gene>
    <name evidence="2" type="ORF">GCM10010994_41760</name>
</gene>
<evidence type="ECO:0000256" key="1">
    <source>
        <dbReference type="SAM" id="MobiDB-lite"/>
    </source>
</evidence>
<sequence>MVISESPFARAIYLPAASVKAQIESRACGGTTAELPAEGPARRNIGPARRRGSWERVIPTSRFRFLDKITLKPKN</sequence>
<organism evidence="2 3">
    <name type="scientific">Chelatococcus reniformis</name>
    <dbReference type="NCBI Taxonomy" id="1494448"/>
    <lineage>
        <taxon>Bacteria</taxon>
        <taxon>Pseudomonadati</taxon>
        <taxon>Pseudomonadota</taxon>
        <taxon>Alphaproteobacteria</taxon>
        <taxon>Hyphomicrobiales</taxon>
        <taxon>Chelatococcaceae</taxon>
        <taxon>Chelatococcus</taxon>
    </lineage>
</organism>
<evidence type="ECO:0000313" key="3">
    <source>
        <dbReference type="Proteomes" id="UP000637002"/>
    </source>
</evidence>
<protein>
    <submittedName>
        <fullName evidence="2">Uncharacterized protein</fullName>
    </submittedName>
</protein>
<proteinExistence type="predicted"/>
<dbReference type="EMBL" id="BMGG01000007">
    <property type="protein sequence ID" value="GGC79331.1"/>
    <property type="molecule type" value="Genomic_DNA"/>
</dbReference>
<feature type="region of interest" description="Disordered" evidence="1">
    <location>
        <begin position="32"/>
        <end position="52"/>
    </location>
</feature>
<evidence type="ECO:0000313" key="2">
    <source>
        <dbReference type="EMBL" id="GGC79331.1"/>
    </source>
</evidence>
<keyword evidence="3" id="KW-1185">Reference proteome</keyword>
<name>A0A916UNK8_9HYPH</name>
<reference evidence="2" key="2">
    <citation type="submission" date="2020-09" db="EMBL/GenBank/DDBJ databases">
        <authorList>
            <person name="Sun Q."/>
            <person name="Zhou Y."/>
        </authorList>
    </citation>
    <scope>NUCLEOTIDE SEQUENCE</scope>
    <source>
        <strain evidence="2">CGMCC 1.12919</strain>
    </source>
</reference>